<sequence>MTDTLKASDWIEVGLEVDFPEGLGICIQYGEEQIAVYNFNGTEWYAVQNRCPHENQMVLSRGLTGTVDGEPKIACPLHKRAFSLRTGEFLGEGEMSCLSTYPVKCEEGKVYLQV</sequence>
<dbReference type="eggNOG" id="COG2146">
    <property type="taxonomic scope" value="Bacteria"/>
</dbReference>
<gene>
    <name evidence="9" type="ordered locus">Caka_1426</name>
</gene>
<dbReference type="Gene3D" id="2.102.10.10">
    <property type="entry name" value="Rieske [2Fe-2S] iron-sulphur domain"/>
    <property type="match status" value="1"/>
</dbReference>
<dbReference type="InterPro" id="IPR012748">
    <property type="entry name" value="Rieske-like_NirD"/>
</dbReference>
<feature type="domain" description="Rieske" evidence="8">
    <location>
        <begin position="11"/>
        <end position="112"/>
    </location>
</feature>
<organism evidence="9 10">
    <name type="scientific">Coraliomargarita akajimensis (strain DSM 45221 / IAM 15411 / JCM 23193 / KCTC 12865 / 04OKA010-24)</name>
    <dbReference type="NCBI Taxonomy" id="583355"/>
    <lineage>
        <taxon>Bacteria</taxon>
        <taxon>Pseudomonadati</taxon>
        <taxon>Verrucomicrobiota</taxon>
        <taxon>Opitutia</taxon>
        <taxon>Puniceicoccales</taxon>
        <taxon>Coraliomargaritaceae</taxon>
        <taxon>Coraliomargarita</taxon>
    </lineage>
</organism>
<dbReference type="OrthoDB" id="593800at2"/>
<evidence type="ECO:0000256" key="4">
    <source>
        <dbReference type="ARBA" id="ARBA00023002"/>
    </source>
</evidence>
<dbReference type="NCBIfam" id="TIGR02378">
    <property type="entry name" value="nirD_assim_sml"/>
    <property type="match status" value="1"/>
</dbReference>
<dbReference type="AlphaFoldDB" id="D5EJ46"/>
<accession>D5EJ46</accession>
<dbReference type="InterPro" id="IPR052034">
    <property type="entry name" value="NasD-like"/>
</dbReference>
<dbReference type="GO" id="GO:0008942">
    <property type="term" value="F:nitrite reductase [NAD(P)H] activity"/>
    <property type="evidence" value="ECO:0007669"/>
    <property type="project" value="InterPro"/>
</dbReference>
<dbReference type="PANTHER" id="PTHR43809">
    <property type="entry name" value="NITRITE REDUCTASE (NADH) LARGE SUBUNIT"/>
    <property type="match status" value="1"/>
</dbReference>
<keyword evidence="3" id="KW-0479">Metal-binding</keyword>
<keyword evidence="4" id="KW-0560">Oxidoreductase</keyword>
<dbReference type="GO" id="GO:0042128">
    <property type="term" value="P:nitrate assimilation"/>
    <property type="evidence" value="ECO:0007669"/>
    <property type="project" value="UniProtKB-KW"/>
</dbReference>
<evidence type="ECO:0000256" key="1">
    <source>
        <dbReference type="ARBA" id="ARBA00022617"/>
    </source>
</evidence>
<evidence type="ECO:0000256" key="2">
    <source>
        <dbReference type="ARBA" id="ARBA00022714"/>
    </source>
</evidence>
<keyword evidence="10" id="KW-1185">Reference proteome</keyword>
<dbReference type="HOGENOM" id="CLU_055690_3_1_0"/>
<dbReference type="PANTHER" id="PTHR43809:SF1">
    <property type="entry name" value="NITRITE REDUCTASE (NADH) LARGE SUBUNIT"/>
    <property type="match status" value="1"/>
</dbReference>
<keyword evidence="5" id="KW-0408">Iron</keyword>
<proteinExistence type="predicted"/>
<evidence type="ECO:0000256" key="3">
    <source>
        <dbReference type="ARBA" id="ARBA00022723"/>
    </source>
</evidence>
<dbReference type="RefSeq" id="WP_013043167.1">
    <property type="nucleotide sequence ID" value="NC_014008.1"/>
</dbReference>
<name>D5EJ46_CORAD</name>
<protein>
    <submittedName>
        <fullName evidence="9">Nitrite reductase (NAD(P)H), small subunit</fullName>
    </submittedName>
</protein>
<dbReference type="GO" id="GO:0046872">
    <property type="term" value="F:metal ion binding"/>
    <property type="evidence" value="ECO:0007669"/>
    <property type="project" value="UniProtKB-KW"/>
</dbReference>
<evidence type="ECO:0000313" key="9">
    <source>
        <dbReference type="EMBL" id="ADE54445.1"/>
    </source>
</evidence>
<dbReference type="GO" id="GO:0051537">
    <property type="term" value="F:2 iron, 2 sulfur cluster binding"/>
    <property type="evidence" value="ECO:0007669"/>
    <property type="project" value="UniProtKB-KW"/>
</dbReference>
<dbReference type="EMBL" id="CP001998">
    <property type="protein sequence ID" value="ADE54445.1"/>
    <property type="molecule type" value="Genomic_DNA"/>
</dbReference>
<evidence type="ECO:0000259" key="8">
    <source>
        <dbReference type="PROSITE" id="PS51296"/>
    </source>
</evidence>
<reference evidence="9 10" key="1">
    <citation type="journal article" date="2010" name="Stand. Genomic Sci.">
        <title>Complete genome sequence of Coraliomargarita akajimensis type strain (04OKA010-24).</title>
        <authorList>
            <person name="Mavromatis K."/>
            <person name="Abt B."/>
            <person name="Brambilla E."/>
            <person name="Lapidus A."/>
            <person name="Copeland A."/>
            <person name="Deshpande S."/>
            <person name="Nolan M."/>
            <person name="Lucas S."/>
            <person name="Tice H."/>
            <person name="Cheng J.F."/>
            <person name="Han C."/>
            <person name="Detter J.C."/>
            <person name="Woyke T."/>
            <person name="Goodwin L."/>
            <person name="Pitluck S."/>
            <person name="Held B."/>
            <person name="Brettin T."/>
            <person name="Tapia R."/>
            <person name="Ivanova N."/>
            <person name="Mikhailova N."/>
            <person name="Pati A."/>
            <person name="Liolios K."/>
            <person name="Chen A."/>
            <person name="Palaniappan K."/>
            <person name="Land M."/>
            <person name="Hauser L."/>
            <person name="Chang Y.J."/>
            <person name="Jeffries C.D."/>
            <person name="Rohde M."/>
            <person name="Goker M."/>
            <person name="Bristow J."/>
            <person name="Eisen J.A."/>
            <person name="Markowitz V."/>
            <person name="Hugenholtz P."/>
            <person name="Klenk H.P."/>
            <person name="Kyrpides N.C."/>
        </authorList>
    </citation>
    <scope>NUCLEOTIDE SEQUENCE [LARGE SCALE GENOMIC DNA]</scope>
    <source>
        <strain evidence="10">DSM 45221 / IAM 15411 / JCM 23193 / KCTC 12865</strain>
    </source>
</reference>
<keyword evidence="6" id="KW-0411">Iron-sulfur</keyword>
<dbReference type="Pfam" id="PF13806">
    <property type="entry name" value="Rieske_2"/>
    <property type="match status" value="1"/>
</dbReference>
<evidence type="ECO:0000256" key="5">
    <source>
        <dbReference type="ARBA" id="ARBA00023004"/>
    </source>
</evidence>
<dbReference type="Proteomes" id="UP000000925">
    <property type="component" value="Chromosome"/>
</dbReference>
<keyword evidence="1" id="KW-0349">Heme</keyword>
<evidence type="ECO:0000313" key="10">
    <source>
        <dbReference type="Proteomes" id="UP000000925"/>
    </source>
</evidence>
<dbReference type="KEGG" id="caa:Caka_1426"/>
<dbReference type="SUPFAM" id="SSF50022">
    <property type="entry name" value="ISP domain"/>
    <property type="match status" value="1"/>
</dbReference>
<keyword evidence="7" id="KW-0534">Nitrate assimilation</keyword>
<dbReference type="STRING" id="583355.Caka_1426"/>
<evidence type="ECO:0000256" key="6">
    <source>
        <dbReference type="ARBA" id="ARBA00023014"/>
    </source>
</evidence>
<keyword evidence="2" id="KW-0001">2Fe-2S</keyword>
<evidence type="ECO:0000256" key="7">
    <source>
        <dbReference type="ARBA" id="ARBA00023063"/>
    </source>
</evidence>
<dbReference type="CDD" id="cd03529">
    <property type="entry name" value="Rieske_NirD"/>
    <property type="match status" value="1"/>
</dbReference>
<dbReference type="InterPro" id="IPR036922">
    <property type="entry name" value="Rieske_2Fe-2S_sf"/>
</dbReference>
<dbReference type="InterPro" id="IPR017941">
    <property type="entry name" value="Rieske_2Fe-2S"/>
</dbReference>
<dbReference type="PROSITE" id="PS51296">
    <property type="entry name" value="RIESKE"/>
    <property type="match status" value="1"/>
</dbReference>